<sequence length="396" mass="42593">MIEFKLPSLGSDMDSGKLLRWQVKPGDMVRRGQIVAVVDTSKAAVDVESWQEGKVFELLAQPGETLPVGTVLATLLEEGETPETVRRPAPEQPSAPAGAARATQVGAPPPVAGAATAPLPAAGRRRTSPAARRLAEEHGIDLETVAGTGPDEAVTLQDVQRAIEAPQAARASGVERQAEMRRAIAAAMSRSKREIPHYYLSETVPLRRAQEWLLEANRQRDIGTRLLMAVLQLKAVALTLKQYPELNGFFIDGARRASEAVHVGVAIALRQGGLIAPALHDVERRSLDELMRDLADLVQRARAGSLRSSEMSDPTVTVTNLGDGGVEAVHGVIYPPQVALVGFGRIHERPWAEDGALRSLPAVVATLAADHRVSDGHYGAMFLAALRERLQRPETL</sequence>
<comment type="similarity">
    <text evidence="2 7">Belongs to the 2-oxoacid dehydrogenase family.</text>
</comment>
<protein>
    <recommendedName>
        <fullName evidence="7">Dihydrolipoamide acetyltransferase component of pyruvate dehydrogenase complex</fullName>
        <ecNumber evidence="7">2.3.1.-</ecNumber>
    </recommendedName>
</protein>
<dbReference type="Gene3D" id="2.40.50.100">
    <property type="match status" value="1"/>
</dbReference>
<dbReference type="Pfam" id="PF00364">
    <property type="entry name" value="Biotin_lipoyl"/>
    <property type="match status" value="1"/>
</dbReference>
<evidence type="ECO:0000313" key="11">
    <source>
        <dbReference type="EMBL" id="MBK4737592.1"/>
    </source>
</evidence>
<feature type="region of interest" description="Disordered" evidence="8">
    <location>
        <begin position="79"/>
        <end position="133"/>
    </location>
</feature>
<dbReference type="PROSITE" id="PS50968">
    <property type="entry name" value="BIOTINYL_LIPOYL"/>
    <property type="match status" value="1"/>
</dbReference>
<dbReference type="Gene3D" id="3.30.559.10">
    <property type="entry name" value="Chloramphenicol acetyltransferase-like domain"/>
    <property type="match status" value="1"/>
</dbReference>
<evidence type="ECO:0000256" key="3">
    <source>
        <dbReference type="ARBA" id="ARBA00011484"/>
    </source>
</evidence>
<dbReference type="EMBL" id="JAEPBG010000013">
    <property type="protein sequence ID" value="MBK4737592.1"/>
    <property type="molecule type" value="Genomic_DNA"/>
</dbReference>
<dbReference type="Gene3D" id="4.10.320.10">
    <property type="entry name" value="E3-binding domain"/>
    <property type="match status" value="1"/>
</dbReference>
<comment type="subunit">
    <text evidence="3">Forms a 24-polypeptide structural core with octahedral symmetry.</text>
</comment>
<comment type="caution">
    <text evidence="11">The sequence shown here is derived from an EMBL/GenBank/DDBJ whole genome shotgun (WGS) entry which is preliminary data.</text>
</comment>
<keyword evidence="12" id="KW-1185">Reference proteome</keyword>
<dbReference type="PANTHER" id="PTHR43178:SF5">
    <property type="entry name" value="LIPOAMIDE ACYLTRANSFERASE COMPONENT OF BRANCHED-CHAIN ALPHA-KETO ACID DEHYDROGENASE COMPLEX, MITOCHONDRIAL"/>
    <property type="match status" value="1"/>
</dbReference>
<evidence type="ECO:0000256" key="5">
    <source>
        <dbReference type="ARBA" id="ARBA00022823"/>
    </source>
</evidence>
<proteinExistence type="inferred from homology"/>
<feature type="compositionally biased region" description="Low complexity" evidence="8">
    <location>
        <begin position="102"/>
        <end position="122"/>
    </location>
</feature>
<dbReference type="InterPro" id="IPR036625">
    <property type="entry name" value="E3-bd_dom_sf"/>
</dbReference>
<dbReference type="InterPro" id="IPR023213">
    <property type="entry name" value="CAT-like_dom_sf"/>
</dbReference>
<evidence type="ECO:0000256" key="2">
    <source>
        <dbReference type="ARBA" id="ARBA00007317"/>
    </source>
</evidence>
<dbReference type="InterPro" id="IPR004167">
    <property type="entry name" value="PSBD"/>
</dbReference>
<feature type="domain" description="Peripheral subunit-binding (PSBD)" evidence="10">
    <location>
        <begin position="126"/>
        <end position="163"/>
    </location>
</feature>
<dbReference type="GO" id="GO:0016407">
    <property type="term" value="F:acetyltransferase activity"/>
    <property type="evidence" value="ECO:0007669"/>
    <property type="project" value="TreeGrafter"/>
</dbReference>
<evidence type="ECO:0000256" key="1">
    <source>
        <dbReference type="ARBA" id="ARBA00001938"/>
    </source>
</evidence>
<evidence type="ECO:0000259" key="10">
    <source>
        <dbReference type="PROSITE" id="PS51826"/>
    </source>
</evidence>
<dbReference type="CDD" id="cd06849">
    <property type="entry name" value="lipoyl_domain"/>
    <property type="match status" value="1"/>
</dbReference>
<gene>
    <name evidence="11" type="ORF">JJB74_23480</name>
</gene>
<dbReference type="InterPro" id="IPR000089">
    <property type="entry name" value="Biotin_lipoyl"/>
</dbReference>
<dbReference type="SUPFAM" id="SSF47005">
    <property type="entry name" value="Peripheral subunit-binding domain of 2-oxo acid dehydrogenase complex"/>
    <property type="match status" value="1"/>
</dbReference>
<dbReference type="GO" id="GO:0005737">
    <property type="term" value="C:cytoplasm"/>
    <property type="evidence" value="ECO:0007669"/>
    <property type="project" value="TreeGrafter"/>
</dbReference>
<dbReference type="PANTHER" id="PTHR43178">
    <property type="entry name" value="DIHYDROLIPOAMIDE ACETYLTRANSFERASE COMPONENT OF PYRUVATE DEHYDROGENASE COMPLEX"/>
    <property type="match status" value="1"/>
</dbReference>
<organism evidence="11 12">
    <name type="scientific">Noviherbaspirillum pedocola</name>
    <dbReference type="NCBI Taxonomy" id="2801341"/>
    <lineage>
        <taxon>Bacteria</taxon>
        <taxon>Pseudomonadati</taxon>
        <taxon>Pseudomonadota</taxon>
        <taxon>Betaproteobacteria</taxon>
        <taxon>Burkholderiales</taxon>
        <taxon>Oxalobacteraceae</taxon>
        <taxon>Noviherbaspirillum</taxon>
    </lineage>
</organism>
<evidence type="ECO:0000256" key="8">
    <source>
        <dbReference type="SAM" id="MobiDB-lite"/>
    </source>
</evidence>
<evidence type="ECO:0000256" key="6">
    <source>
        <dbReference type="ARBA" id="ARBA00023315"/>
    </source>
</evidence>
<dbReference type="PROSITE" id="PS51826">
    <property type="entry name" value="PSBD"/>
    <property type="match status" value="1"/>
</dbReference>
<keyword evidence="5 7" id="KW-0450">Lipoyl</keyword>
<dbReference type="SUPFAM" id="SSF51230">
    <property type="entry name" value="Single hybrid motif"/>
    <property type="match status" value="1"/>
</dbReference>
<feature type="domain" description="Lipoyl-binding" evidence="9">
    <location>
        <begin position="1"/>
        <end position="76"/>
    </location>
</feature>
<dbReference type="AlphaFoldDB" id="A0A934W7L7"/>
<dbReference type="EC" id="2.3.1.-" evidence="7"/>
<evidence type="ECO:0000256" key="4">
    <source>
        <dbReference type="ARBA" id="ARBA00022679"/>
    </source>
</evidence>
<dbReference type="InterPro" id="IPR050743">
    <property type="entry name" value="2-oxoacid_DH_E2_comp"/>
</dbReference>
<evidence type="ECO:0000259" key="9">
    <source>
        <dbReference type="PROSITE" id="PS50968"/>
    </source>
</evidence>
<comment type="cofactor">
    <cofactor evidence="1 7">
        <name>(R)-lipoate</name>
        <dbReference type="ChEBI" id="CHEBI:83088"/>
    </cofactor>
</comment>
<accession>A0A934W7L7</accession>
<dbReference type="Pfam" id="PF00198">
    <property type="entry name" value="2-oxoacid_dh"/>
    <property type="match status" value="1"/>
</dbReference>
<dbReference type="Proteomes" id="UP000622890">
    <property type="component" value="Unassembled WGS sequence"/>
</dbReference>
<dbReference type="InterPro" id="IPR001078">
    <property type="entry name" value="2-oxoacid_DH_actylTfrase"/>
</dbReference>
<keyword evidence="4 7" id="KW-0808">Transferase</keyword>
<evidence type="ECO:0000313" key="12">
    <source>
        <dbReference type="Proteomes" id="UP000622890"/>
    </source>
</evidence>
<evidence type="ECO:0000256" key="7">
    <source>
        <dbReference type="RuleBase" id="RU003423"/>
    </source>
</evidence>
<dbReference type="GO" id="GO:0031405">
    <property type="term" value="F:lipoic acid binding"/>
    <property type="evidence" value="ECO:0007669"/>
    <property type="project" value="TreeGrafter"/>
</dbReference>
<dbReference type="RefSeq" id="WP_200596023.1">
    <property type="nucleotide sequence ID" value="NZ_JAEPBG010000013.1"/>
</dbReference>
<dbReference type="InterPro" id="IPR011053">
    <property type="entry name" value="Single_hybrid_motif"/>
</dbReference>
<reference evidence="11" key="1">
    <citation type="submission" date="2021-01" db="EMBL/GenBank/DDBJ databases">
        <title>Genome sequence of strain Noviherbaspirillum sp. DKR-6.</title>
        <authorList>
            <person name="Chaudhary D.K."/>
        </authorList>
    </citation>
    <scope>NUCLEOTIDE SEQUENCE</scope>
    <source>
        <strain evidence="11">DKR-6</strain>
    </source>
</reference>
<name>A0A934W7L7_9BURK</name>
<dbReference type="Pfam" id="PF02817">
    <property type="entry name" value="E3_binding"/>
    <property type="match status" value="1"/>
</dbReference>
<dbReference type="SUPFAM" id="SSF52777">
    <property type="entry name" value="CoA-dependent acyltransferases"/>
    <property type="match status" value="1"/>
</dbReference>
<keyword evidence="6 7" id="KW-0012">Acyltransferase</keyword>